<evidence type="ECO:0000313" key="2">
    <source>
        <dbReference type="EMBL" id="MCY9185113.1"/>
    </source>
</evidence>
<evidence type="ECO:0000259" key="1">
    <source>
        <dbReference type="Pfam" id="PF13472"/>
    </source>
</evidence>
<reference evidence="3 4" key="1">
    <citation type="submission" date="2017-12" db="EMBL/GenBank/DDBJ databases">
        <title>Comparative Functional Genomics of Dry Heat Resistant strains isolated from the Viking Spacecraft.</title>
        <authorList>
            <person name="Seuylemezian A."/>
            <person name="Cooper K."/>
            <person name="Vaishampayan P."/>
        </authorList>
    </citation>
    <scope>NUCLEOTIDE SEQUENCE [LARGE SCALE GENOMIC DNA]</scope>
    <source>
        <strain evidence="3 4">V48-19</strain>
    </source>
</reference>
<dbReference type="Pfam" id="PF13472">
    <property type="entry name" value="Lipase_GDSL_2"/>
    <property type="match status" value="1"/>
</dbReference>
<dbReference type="PANTHER" id="PTHR30383">
    <property type="entry name" value="THIOESTERASE 1/PROTEASE 1/LYSOPHOSPHOLIPASE L1"/>
    <property type="match status" value="1"/>
</dbReference>
<organism evidence="2 5">
    <name type="scientific">Bacillus halotolerans</name>
    <dbReference type="NCBI Taxonomy" id="260554"/>
    <lineage>
        <taxon>Bacteria</taxon>
        <taxon>Bacillati</taxon>
        <taxon>Bacillota</taxon>
        <taxon>Bacilli</taxon>
        <taxon>Bacillales</taxon>
        <taxon>Bacillaceae</taxon>
        <taxon>Bacillus</taxon>
    </lineage>
</organism>
<dbReference type="EMBL" id="PGUV01000014">
    <property type="protein sequence ID" value="PLS05519.1"/>
    <property type="molecule type" value="Genomic_DNA"/>
</dbReference>
<sequence>MVLQYTALGDSLTTGRGSGLFSAGFVQRFRDMMEADLKSKTAVSVFAKSGLDTEEILGLLSYPYVQKQIQAADMITITGCGNDLIESVLSYQSSQDETIFSRASAHCHENFEKMIAQIANIKGSDPSPYAIRVFNLYNPFPSIGIADQWITSFNSHLKTLATAPHVKIADVYSVFKGKEQEYLSFDGVHPNSSGYQAMAEVLRGIGYRELSVS</sequence>
<evidence type="ECO:0000313" key="3">
    <source>
        <dbReference type="EMBL" id="PLS05519.1"/>
    </source>
</evidence>
<dbReference type="RefSeq" id="WP_101860994.1">
    <property type="nucleotide sequence ID" value="NZ_CP070976.1"/>
</dbReference>
<evidence type="ECO:0000313" key="5">
    <source>
        <dbReference type="Proteomes" id="UP001073053"/>
    </source>
</evidence>
<dbReference type="PANTHER" id="PTHR30383:SF27">
    <property type="entry name" value="SPORE GERMINATION LIPASE LIPC"/>
    <property type="match status" value="1"/>
</dbReference>
<accession>A0A9Q4ENA8</accession>
<dbReference type="InterPro" id="IPR051532">
    <property type="entry name" value="Ester_Hydrolysis_Enzymes"/>
</dbReference>
<proteinExistence type="predicted"/>
<dbReference type="Proteomes" id="UP000234803">
    <property type="component" value="Unassembled WGS sequence"/>
</dbReference>
<evidence type="ECO:0000313" key="4">
    <source>
        <dbReference type="Proteomes" id="UP000234803"/>
    </source>
</evidence>
<dbReference type="GO" id="GO:0004622">
    <property type="term" value="F:phosphatidylcholine lysophospholipase activity"/>
    <property type="evidence" value="ECO:0007669"/>
    <property type="project" value="TreeGrafter"/>
</dbReference>
<name>A0A9Q4ENA8_9BACI</name>
<dbReference type="InterPro" id="IPR013830">
    <property type="entry name" value="SGNH_hydro"/>
</dbReference>
<feature type="domain" description="SGNH hydrolase-type esterase" evidence="1">
    <location>
        <begin position="7"/>
        <end position="197"/>
    </location>
</feature>
<dbReference type="InterPro" id="IPR036514">
    <property type="entry name" value="SGNH_hydro_sf"/>
</dbReference>
<dbReference type="Gene3D" id="3.40.50.1110">
    <property type="entry name" value="SGNH hydrolase"/>
    <property type="match status" value="1"/>
</dbReference>
<dbReference type="EMBL" id="JALAWA010000006">
    <property type="protein sequence ID" value="MCY9185113.1"/>
    <property type="molecule type" value="Genomic_DNA"/>
</dbReference>
<dbReference type="AlphaFoldDB" id="A0A9Q4ENA8"/>
<dbReference type="SUPFAM" id="SSF52266">
    <property type="entry name" value="SGNH hydrolase"/>
    <property type="match status" value="1"/>
</dbReference>
<reference evidence="2" key="2">
    <citation type="submission" date="2022-02" db="EMBL/GenBank/DDBJ databases">
        <title>Crop Bioprotection Bacillus Genome Sequencing.</title>
        <authorList>
            <person name="Dunlap C."/>
        </authorList>
    </citation>
    <scope>NUCLEOTIDE SEQUENCE</scope>
    <source>
        <strain evidence="2">EC49O2N-C10</strain>
    </source>
</reference>
<comment type="caution">
    <text evidence="2">The sequence shown here is derived from an EMBL/GenBank/DDBJ whole genome shotgun (WGS) entry which is preliminary data.</text>
</comment>
<gene>
    <name evidence="3" type="ORF">CUU63_15740</name>
    <name evidence="2" type="ORF">MOF03_10700</name>
</gene>
<dbReference type="Proteomes" id="UP001073053">
    <property type="component" value="Unassembled WGS sequence"/>
</dbReference>
<protein>
    <submittedName>
        <fullName evidence="2">GDSL-type esterase/lipase family protein</fullName>
    </submittedName>
    <submittedName>
        <fullName evidence="3">Spore gernimation protein</fullName>
    </submittedName>
</protein>